<name>A0A2G9GI57_9LAMI</name>
<dbReference type="GO" id="GO:0016887">
    <property type="term" value="F:ATP hydrolysis activity"/>
    <property type="evidence" value="ECO:0007669"/>
    <property type="project" value="RHEA"/>
</dbReference>
<evidence type="ECO:0000259" key="4">
    <source>
        <dbReference type="Pfam" id="PF23445"/>
    </source>
</evidence>
<evidence type="ECO:0000256" key="3">
    <source>
        <dbReference type="ARBA" id="ARBA00048988"/>
    </source>
</evidence>
<keyword evidence="5" id="KW-0067">ATP-binding</keyword>
<dbReference type="InterPro" id="IPR036388">
    <property type="entry name" value="WH-like_DNA-bd_sf"/>
</dbReference>
<evidence type="ECO:0000313" key="6">
    <source>
        <dbReference type="Proteomes" id="UP000231279"/>
    </source>
</evidence>
<comment type="caution">
    <text evidence="5">The sequence shown here is derived from an EMBL/GenBank/DDBJ whole genome shotgun (WGS) entry which is preliminary data.</text>
</comment>
<dbReference type="InterPro" id="IPR057842">
    <property type="entry name" value="WH_MER3"/>
</dbReference>
<dbReference type="EMBL" id="NKXS01004945">
    <property type="protein sequence ID" value="PIN04971.1"/>
    <property type="molecule type" value="Genomic_DNA"/>
</dbReference>
<protein>
    <recommendedName>
        <fullName evidence="2">DNA 3'-5' helicase</fullName>
        <ecNumber evidence="2">5.6.2.4</ecNumber>
    </recommendedName>
</protein>
<dbReference type="PANTHER" id="PTHR47835:SF3">
    <property type="entry name" value="HELICASE FOR MEIOSIS 1"/>
    <property type="match status" value="1"/>
</dbReference>
<dbReference type="InterPro" id="IPR052247">
    <property type="entry name" value="Meiotic_Crossover_Helicase"/>
</dbReference>
<feature type="domain" description="MER3 helicase-like winged helix" evidence="4">
    <location>
        <begin position="25"/>
        <end position="67"/>
    </location>
</feature>
<keyword evidence="5" id="KW-0378">Hydrolase</keyword>
<dbReference type="PROSITE" id="PS51257">
    <property type="entry name" value="PROKAR_LIPOPROTEIN"/>
    <property type="match status" value="1"/>
</dbReference>
<evidence type="ECO:0000313" key="5">
    <source>
        <dbReference type="EMBL" id="PIN04971.1"/>
    </source>
</evidence>
<comment type="catalytic activity">
    <reaction evidence="1">
        <text>Couples ATP hydrolysis with the unwinding of duplex DNA by translocating in the 3'-5' direction.</text>
        <dbReference type="EC" id="5.6.2.4"/>
    </reaction>
</comment>
<keyword evidence="5" id="KW-0347">Helicase</keyword>
<organism evidence="5 6">
    <name type="scientific">Handroanthus impetiginosus</name>
    <dbReference type="NCBI Taxonomy" id="429701"/>
    <lineage>
        <taxon>Eukaryota</taxon>
        <taxon>Viridiplantae</taxon>
        <taxon>Streptophyta</taxon>
        <taxon>Embryophyta</taxon>
        <taxon>Tracheophyta</taxon>
        <taxon>Spermatophyta</taxon>
        <taxon>Magnoliopsida</taxon>
        <taxon>eudicotyledons</taxon>
        <taxon>Gunneridae</taxon>
        <taxon>Pentapetalae</taxon>
        <taxon>asterids</taxon>
        <taxon>lamiids</taxon>
        <taxon>Lamiales</taxon>
        <taxon>Bignoniaceae</taxon>
        <taxon>Crescentiina</taxon>
        <taxon>Tabebuia alliance</taxon>
        <taxon>Handroanthus</taxon>
    </lineage>
</organism>
<evidence type="ECO:0000256" key="2">
    <source>
        <dbReference type="ARBA" id="ARBA00034808"/>
    </source>
</evidence>
<dbReference type="AlphaFoldDB" id="A0A2G9GI57"/>
<evidence type="ECO:0000256" key="1">
    <source>
        <dbReference type="ARBA" id="ARBA00034617"/>
    </source>
</evidence>
<reference evidence="6" key="1">
    <citation type="journal article" date="2018" name="Gigascience">
        <title>Genome assembly of the Pink Ipe (Handroanthus impetiginosus, Bignoniaceae), a highly valued, ecologically keystone Neotropical timber forest tree.</title>
        <authorList>
            <person name="Silva-Junior O.B."/>
            <person name="Grattapaglia D."/>
            <person name="Novaes E."/>
            <person name="Collevatti R.G."/>
        </authorList>
    </citation>
    <scope>NUCLEOTIDE SEQUENCE [LARGE SCALE GENOMIC DNA]</scope>
    <source>
        <strain evidence="6">cv. UFG-1</strain>
    </source>
</reference>
<dbReference type="Pfam" id="PF23445">
    <property type="entry name" value="WHD_SNRNP200"/>
    <property type="match status" value="1"/>
</dbReference>
<dbReference type="Gene3D" id="1.10.10.10">
    <property type="entry name" value="Winged helix-like DNA-binding domain superfamily/Winged helix DNA-binding domain"/>
    <property type="match status" value="1"/>
</dbReference>
<dbReference type="GO" id="GO:0043138">
    <property type="term" value="F:3'-5' DNA helicase activity"/>
    <property type="evidence" value="ECO:0007669"/>
    <property type="project" value="UniProtKB-EC"/>
</dbReference>
<dbReference type="PANTHER" id="PTHR47835">
    <property type="entry name" value="HFM1, ATP DEPENDENT DNA HELICASE HOMOLOG"/>
    <property type="match status" value="1"/>
</dbReference>
<dbReference type="OrthoDB" id="5575at2759"/>
<proteinExistence type="predicted"/>
<comment type="catalytic activity">
    <reaction evidence="3">
        <text>ATP + H2O = ADP + phosphate + H(+)</text>
        <dbReference type="Rhea" id="RHEA:13065"/>
        <dbReference type="ChEBI" id="CHEBI:15377"/>
        <dbReference type="ChEBI" id="CHEBI:15378"/>
        <dbReference type="ChEBI" id="CHEBI:30616"/>
        <dbReference type="ChEBI" id="CHEBI:43474"/>
        <dbReference type="ChEBI" id="CHEBI:456216"/>
        <dbReference type="EC" id="5.6.2.4"/>
    </reaction>
</comment>
<keyword evidence="5" id="KW-0547">Nucleotide-binding</keyword>
<keyword evidence="6" id="KW-1185">Reference proteome</keyword>
<sequence>MVIIMTRRETVHLYGNLLSGCEMVESQLLPCITEHLTAEIIQSTVSDITRAIEWMKCSYLYVRMKKACLFLADSEDRLWYSFVRSFSESFNATIRILRIIQFSKGCLATE</sequence>
<dbReference type="Proteomes" id="UP000231279">
    <property type="component" value="Unassembled WGS sequence"/>
</dbReference>
<dbReference type="STRING" id="429701.A0A2G9GI57"/>
<dbReference type="EC" id="5.6.2.4" evidence="2"/>
<accession>A0A2G9GI57</accession>
<gene>
    <name evidence="5" type="ORF">CDL12_22488</name>
</gene>